<evidence type="ECO:0000256" key="1">
    <source>
        <dbReference type="SAM" id="SignalP"/>
    </source>
</evidence>
<gene>
    <name evidence="2" type="ORF">ORQ98_09410</name>
</gene>
<dbReference type="Proteomes" id="UP001528823">
    <property type="component" value="Unassembled WGS sequence"/>
</dbReference>
<dbReference type="RefSeq" id="WP_274688549.1">
    <property type="nucleotide sequence ID" value="NZ_JAPMOU010000009.1"/>
</dbReference>
<feature type="signal peptide" evidence="1">
    <location>
        <begin position="1"/>
        <end position="24"/>
    </location>
</feature>
<evidence type="ECO:0000313" key="2">
    <source>
        <dbReference type="EMBL" id="MDE1462190.1"/>
    </source>
</evidence>
<accession>A0ABT5U750</accession>
<sequence length="276" mass="31018">MKLSTLLLSSSVVIASVIGANAVAADTMSKQQFFDMYAPGWMSITDARFERRYNRYVAKQERKQRRFTNQQATSLKNKMYPWLNNNTSQPIKIEKTVVTSNSIQKTSSCSHSGQGSSSCSSSVSISINSVKKPVAKNVEPRHSSVASCNDYVSNINMDGWRIFDRNWLETNYVVNEIEGCEGKQSVSLNNTFEDESGMHFRNRQAVNLAVKIRGSKVGGYVKMTCYNRGKTMVDNEYVELKPNQITVIERNGCQKSQLTSADSSNPTLEIIDIQRF</sequence>
<name>A0ABT5U750_9GAMM</name>
<protein>
    <submittedName>
        <fullName evidence="2">Uncharacterized protein</fullName>
    </submittedName>
</protein>
<evidence type="ECO:0000313" key="3">
    <source>
        <dbReference type="Proteomes" id="UP001528823"/>
    </source>
</evidence>
<reference evidence="2 3" key="1">
    <citation type="submission" date="2022-11" db="EMBL/GenBank/DDBJ databases">
        <title>Spartinivicinus poritis sp. nov., isolated from scleractinian coral Porites lutea.</title>
        <authorList>
            <person name="Zhang G."/>
            <person name="Cai L."/>
            <person name="Wei Q."/>
        </authorList>
    </citation>
    <scope>NUCLEOTIDE SEQUENCE [LARGE SCALE GENOMIC DNA]</scope>
    <source>
        <strain evidence="2 3">A2-2</strain>
    </source>
</reference>
<organism evidence="2 3">
    <name type="scientific">Spartinivicinus poritis</name>
    <dbReference type="NCBI Taxonomy" id="2994640"/>
    <lineage>
        <taxon>Bacteria</taxon>
        <taxon>Pseudomonadati</taxon>
        <taxon>Pseudomonadota</taxon>
        <taxon>Gammaproteobacteria</taxon>
        <taxon>Oceanospirillales</taxon>
        <taxon>Zooshikellaceae</taxon>
        <taxon>Spartinivicinus</taxon>
    </lineage>
</organism>
<comment type="caution">
    <text evidence="2">The sequence shown here is derived from an EMBL/GenBank/DDBJ whole genome shotgun (WGS) entry which is preliminary data.</text>
</comment>
<keyword evidence="1" id="KW-0732">Signal</keyword>
<keyword evidence="3" id="KW-1185">Reference proteome</keyword>
<feature type="chain" id="PRO_5047295149" evidence="1">
    <location>
        <begin position="25"/>
        <end position="276"/>
    </location>
</feature>
<proteinExistence type="predicted"/>
<dbReference type="EMBL" id="JAPMOU010000009">
    <property type="protein sequence ID" value="MDE1462190.1"/>
    <property type="molecule type" value="Genomic_DNA"/>
</dbReference>